<dbReference type="PROSITE" id="PS50977">
    <property type="entry name" value="HTH_TETR_2"/>
    <property type="match status" value="1"/>
</dbReference>
<name>A0AAP8U448_BRELA</name>
<keyword evidence="1 2" id="KW-0238">DNA-binding</keyword>
<accession>A0AAP8U448</accession>
<protein>
    <submittedName>
        <fullName evidence="4">TetR/AcrR family transcriptional regulator</fullName>
    </submittedName>
</protein>
<dbReference type="PANTHER" id="PTHR43479:SF11">
    <property type="entry name" value="ACREF_ENVCD OPERON REPRESSOR-RELATED"/>
    <property type="match status" value="1"/>
</dbReference>
<dbReference type="Proteomes" id="UP000239759">
    <property type="component" value="Unassembled WGS sequence"/>
</dbReference>
<dbReference type="InterPro" id="IPR001647">
    <property type="entry name" value="HTH_TetR"/>
</dbReference>
<dbReference type="InterPro" id="IPR023772">
    <property type="entry name" value="DNA-bd_HTH_TetR-type_CS"/>
</dbReference>
<evidence type="ECO:0000256" key="2">
    <source>
        <dbReference type="PROSITE-ProRule" id="PRU00335"/>
    </source>
</evidence>
<evidence type="ECO:0000313" key="5">
    <source>
        <dbReference type="Proteomes" id="UP000239759"/>
    </source>
</evidence>
<dbReference type="PROSITE" id="PS01081">
    <property type="entry name" value="HTH_TETR_1"/>
    <property type="match status" value="1"/>
</dbReference>
<dbReference type="InterPro" id="IPR050624">
    <property type="entry name" value="HTH-type_Tx_Regulator"/>
</dbReference>
<dbReference type="RefSeq" id="WP_104032665.1">
    <property type="nucleotide sequence ID" value="NZ_JARMDU010000054.1"/>
</dbReference>
<dbReference type="Gene3D" id="1.10.357.10">
    <property type="entry name" value="Tetracycline Repressor, domain 2"/>
    <property type="match status" value="1"/>
</dbReference>
<evidence type="ECO:0000313" key="4">
    <source>
        <dbReference type="EMBL" id="PPA93701.1"/>
    </source>
</evidence>
<dbReference type="PRINTS" id="PR00455">
    <property type="entry name" value="HTHTETR"/>
</dbReference>
<feature type="domain" description="HTH tetR-type" evidence="3">
    <location>
        <begin position="8"/>
        <end position="68"/>
    </location>
</feature>
<reference evidence="4 5" key="1">
    <citation type="submission" date="2018-02" db="EMBL/GenBank/DDBJ databases">
        <title>Comparative analysis of genomes of three Brevibacillus laterosporus strains producers of potent antimicrobials isolated from silage.</title>
        <authorList>
            <person name="Kojic M."/>
            <person name="Miljkovic M."/>
            <person name="Studholme D."/>
            <person name="Filipic B."/>
        </authorList>
    </citation>
    <scope>NUCLEOTIDE SEQUENCE [LARGE SCALE GENOMIC DNA]</scope>
    <source>
        <strain evidence="4 5">BGSP11</strain>
    </source>
</reference>
<feature type="DNA-binding region" description="H-T-H motif" evidence="2">
    <location>
        <begin position="31"/>
        <end position="50"/>
    </location>
</feature>
<organism evidence="4 5">
    <name type="scientific">Brevibacillus laterosporus</name>
    <name type="common">Bacillus laterosporus</name>
    <dbReference type="NCBI Taxonomy" id="1465"/>
    <lineage>
        <taxon>Bacteria</taxon>
        <taxon>Bacillati</taxon>
        <taxon>Bacillota</taxon>
        <taxon>Bacilli</taxon>
        <taxon>Bacillales</taxon>
        <taxon>Paenibacillaceae</taxon>
        <taxon>Brevibacillus</taxon>
    </lineage>
</organism>
<dbReference type="Pfam" id="PF00440">
    <property type="entry name" value="TetR_N"/>
    <property type="match status" value="1"/>
</dbReference>
<sequence length="198" mass="23027">MLRDVRKQELKEHIFMQALKLFKEKGFENVTVEEITKACGIAKGTFYNYFPKKEAILLHLGKTQLESFYQSTIHYADEPNLKRKLTLLFHNLFARYTEHPDLIRLIILELMRSTLHIQEEISVVQRFREAITSMLDDAQKSGQLSEQMISEDVASVLVGVYFNTLMVWLSSDEDVTGIETIFQRQFEVVWQGIHPQGG</sequence>
<comment type="caution">
    <text evidence="4">The sequence shown here is derived from an EMBL/GenBank/DDBJ whole genome shotgun (WGS) entry which is preliminary data.</text>
</comment>
<dbReference type="GO" id="GO:0003677">
    <property type="term" value="F:DNA binding"/>
    <property type="evidence" value="ECO:0007669"/>
    <property type="project" value="UniProtKB-UniRule"/>
</dbReference>
<gene>
    <name evidence="4" type="ORF">C4A77_17040</name>
</gene>
<dbReference type="SUPFAM" id="SSF46689">
    <property type="entry name" value="Homeodomain-like"/>
    <property type="match status" value="1"/>
</dbReference>
<dbReference type="AlphaFoldDB" id="A0AAP8U448"/>
<dbReference type="EMBL" id="PRKQ01000022">
    <property type="protein sequence ID" value="PPA93701.1"/>
    <property type="molecule type" value="Genomic_DNA"/>
</dbReference>
<dbReference type="InterPro" id="IPR036271">
    <property type="entry name" value="Tet_transcr_reg_TetR-rel_C_sf"/>
</dbReference>
<proteinExistence type="predicted"/>
<dbReference type="PANTHER" id="PTHR43479">
    <property type="entry name" value="ACREF/ENVCD OPERON REPRESSOR-RELATED"/>
    <property type="match status" value="1"/>
</dbReference>
<dbReference type="InterPro" id="IPR009057">
    <property type="entry name" value="Homeodomain-like_sf"/>
</dbReference>
<evidence type="ECO:0000256" key="1">
    <source>
        <dbReference type="ARBA" id="ARBA00023125"/>
    </source>
</evidence>
<dbReference type="SUPFAM" id="SSF48498">
    <property type="entry name" value="Tetracyclin repressor-like, C-terminal domain"/>
    <property type="match status" value="1"/>
</dbReference>
<evidence type="ECO:0000259" key="3">
    <source>
        <dbReference type="PROSITE" id="PS50977"/>
    </source>
</evidence>